<evidence type="ECO:0000256" key="4">
    <source>
        <dbReference type="ARBA" id="ARBA00022723"/>
    </source>
</evidence>
<evidence type="ECO:0000259" key="10">
    <source>
        <dbReference type="PROSITE" id="PS51050"/>
    </source>
</evidence>
<keyword evidence="8" id="KW-0560">Oxidoreductase</keyword>
<evidence type="ECO:0000256" key="1">
    <source>
        <dbReference type="ARBA" id="ARBA00001974"/>
    </source>
</evidence>
<sequence>MATAAKKVKREKSDSKLEAEEKDSRSLCERVNCPTDQLTCVLEACHQCINREDVDTTNHPWTHLSLGEHVCNFCLEFFSKSQNIGYDDFYKWKKVWSANGRSDALIGTFISDQLLPYWTQCIRCNKWKEMGRFFGLTKDLAEQFICPESCDEPEDERVEAAKQSHWINTLLYPPYLTQSPAGVFLLTYYPDAVGMSATECLPTESCSDNFTRPFHETPNSSYALSLRPDIMDYDETLAFGEFACAQQMYLCLRNLVVAYWSQNKSEWLTLERCKHSVICRGLVRVRCLIELERIIKFLTMRGVINAGILPHPPPSVFSQKVSCGTVVVIGAGTAGLAAALHLYKHGVRVVVLEAKEKLGGRVHMSRLSSGSLLALGPDIISGSINNPIALMARQAKLVVQEFPVSHMTVLGKQNKAVSADSLRKAENRFLEILDLMYDWAQNGNKETDGHISIRQKVKEISSKLSCEDEADDKLTEEEEQILELHLQMLSTNVGADLDEVSAKFWNAHENYPQFGGPSFVVKQGIGAVLMKMAAGLNIDYNKEVDMVDYTDGVKVYCTDGTMYPCDKVVCTVSVAVLKKSFINFLPDLDQTKKQAISTLRFGKVEKVVLHFKKKFWSPKMHGVRLFTSFSVLSNPESLSHIIYDMSSNTGHVLAIYVYGKKLDMYNSLSEEEREAKLGSECIKVIKTIFPNAPGPMTISVSKWTLDKHIGLSKPFLPVNTEDVPFDAMRQPVHNKLYFAGEACILSHPGTVAGAYLSGIQQAIEILASSTLPFNPTS</sequence>
<keyword evidence="12" id="KW-1185">Reference proteome</keyword>
<dbReference type="PANTHER" id="PTHR10742">
    <property type="entry name" value="FLAVIN MONOAMINE OXIDASE"/>
    <property type="match status" value="1"/>
</dbReference>
<dbReference type="EMBL" id="VXIV02000148">
    <property type="protein sequence ID" value="KAF6040381.1"/>
    <property type="molecule type" value="Genomic_DNA"/>
</dbReference>
<dbReference type="PROSITE" id="PS51050">
    <property type="entry name" value="ZF_CW"/>
    <property type="match status" value="1"/>
</dbReference>
<dbReference type="GO" id="GO:0008270">
    <property type="term" value="F:zinc ion binding"/>
    <property type="evidence" value="ECO:0007669"/>
    <property type="project" value="UniProtKB-KW"/>
</dbReference>
<dbReference type="InterPro" id="IPR036388">
    <property type="entry name" value="WH-like_DNA-bd_sf"/>
</dbReference>
<evidence type="ECO:0000313" key="11">
    <source>
        <dbReference type="EMBL" id="KAF6040381.1"/>
    </source>
</evidence>
<protein>
    <submittedName>
        <fullName evidence="11">KDM1B</fullName>
    </submittedName>
</protein>
<accession>A0A7J7KQB7</accession>
<dbReference type="GO" id="GO:0140682">
    <property type="term" value="F:FAD-dependent H3K4me/H3K4me3 demethylase activity"/>
    <property type="evidence" value="ECO:0007669"/>
    <property type="project" value="UniProtKB-ARBA"/>
</dbReference>
<dbReference type="InterPro" id="IPR036188">
    <property type="entry name" value="FAD/NAD-bd_sf"/>
</dbReference>
<evidence type="ECO:0000256" key="7">
    <source>
        <dbReference type="ARBA" id="ARBA00022833"/>
    </source>
</evidence>
<dbReference type="Gene3D" id="1.10.10.10">
    <property type="entry name" value="Winged helix-like DNA-binding domain superfamily/Winged helix DNA-binding domain"/>
    <property type="match status" value="1"/>
</dbReference>
<proteinExistence type="inferred from homology"/>
<evidence type="ECO:0000256" key="5">
    <source>
        <dbReference type="ARBA" id="ARBA00022771"/>
    </source>
</evidence>
<reference evidence="11" key="1">
    <citation type="submission" date="2020-06" db="EMBL/GenBank/DDBJ databases">
        <title>Draft genome of Bugula neritina, a colonial animal packing powerful symbionts and potential medicines.</title>
        <authorList>
            <person name="Rayko M."/>
        </authorList>
    </citation>
    <scope>NUCLEOTIDE SEQUENCE [LARGE SCALE GENOMIC DNA]</scope>
    <source>
        <strain evidence="11">Kwan_BN1</strain>
    </source>
</reference>
<dbReference type="Gene3D" id="3.50.50.60">
    <property type="entry name" value="FAD/NAD(P)-binding domain"/>
    <property type="match status" value="1"/>
</dbReference>
<keyword evidence="6" id="KW-0274">FAD</keyword>
<evidence type="ECO:0000256" key="3">
    <source>
        <dbReference type="ARBA" id="ARBA00022630"/>
    </source>
</evidence>
<evidence type="ECO:0000313" key="12">
    <source>
        <dbReference type="Proteomes" id="UP000593567"/>
    </source>
</evidence>
<comment type="cofactor">
    <cofactor evidence="1">
        <name>FAD</name>
        <dbReference type="ChEBI" id="CHEBI:57692"/>
    </cofactor>
</comment>
<dbReference type="PRINTS" id="PR00419">
    <property type="entry name" value="ADXRDTASE"/>
</dbReference>
<feature type="domain" description="SWIRM" evidence="9">
    <location>
        <begin position="217"/>
        <end position="315"/>
    </location>
</feature>
<organism evidence="11 12">
    <name type="scientific">Bugula neritina</name>
    <name type="common">Brown bryozoan</name>
    <name type="synonym">Sertularia neritina</name>
    <dbReference type="NCBI Taxonomy" id="10212"/>
    <lineage>
        <taxon>Eukaryota</taxon>
        <taxon>Metazoa</taxon>
        <taxon>Spiralia</taxon>
        <taxon>Lophotrochozoa</taxon>
        <taxon>Bryozoa</taxon>
        <taxon>Gymnolaemata</taxon>
        <taxon>Cheilostomatida</taxon>
        <taxon>Flustrina</taxon>
        <taxon>Buguloidea</taxon>
        <taxon>Bugulidae</taxon>
        <taxon>Bugula</taxon>
    </lineage>
</organism>
<dbReference type="OrthoDB" id="2219495at2759"/>
<gene>
    <name evidence="11" type="ORF">EB796_001304</name>
</gene>
<dbReference type="Pfam" id="PF01593">
    <property type="entry name" value="Amino_oxidase"/>
    <property type="match status" value="1"/>
</dbReference>
<comment type="similarity">
    <text evidence="2">Belongs to the flavin monoamine oxidase family.</text>
</comment>
<dbReference type="SUPFAM" id="SSF54373">
    <property type="entry name" value="FAD-linked reductases, C-terminal domain"/>
    <property type="match status" value="1"/>
</dbReference>
<dbReference type="Proteomes" id="UP000593567">
    <property type="component" value="Unassembled WGS sequence"/>
</dbReference>
<dbReference type="InterPro" id="IPR050281">
    <property type="entry name" value="Flavin_monoamine_oxidase"/>
</dbReference>
<dbReference type="Gene3D" id="3.90.660.10">
    <property type="match status" value="1"/>
</dbReference>
<evidence type="ECO:0000256" key="8">
    <source>
        <dbReference type="ARBA" id="ARBA00023002"/>
    </source>
</evidence>
<keyword evidence="3" id="KW-0285">Flavoprotein</keyword>
<dbReference type="InterPro" id="IPR007526">
    <property type="entry name" value="SWIRM"/>
</dbReference>
<evidence type="ECO:0000259" key="9">
    <source>
        <dbReference type="PROSITE" id="PS50934"/>
    </source>
</evidence>
<dbReference type="PANTHER" id="PTHR10742:SF410">
    <property type="entry name" value="LYSINE-SPECIFIC HISTONE DEMETHYLASE 2"/>
    <property type="match status" value="1"/>
</dbReference>
<keyword evidence="5" id="KW-0863">Zinc-finger</keyword>
<keyword evidence="7" id="KW-0862">Zinc</keyword>
<comment type="caution">
    <text evidence="11">The sequence shown here is derived from an EMBL/GenBank/DDBJ whole genome shotgun (WGS) entry which is preliminary data.</text>
</comment>
<name>A0A7J7KQB7_BUGNE</name>
<dbReference type="SUPFAM" id="SSF51905">
    <property type="entry name" value="FAD/NAD(P)-binding domain"/>
    <property type="match status" value="1"/>
</dbReference>
<dbReference type="InterPro" id="IPR009057">
    <property type="entry name" value="Homeodomain-like_sf"/>
</dbReference>
<dbReference type="AlphaFoldDB" id="A0A7J7KQB7"/>
<evidence type="ECO:0000256" key="2">
    <source>
        <dbReference type="ARBA" id="ARBA00005995"/>
    </source>
</evidence>
<evidence type="ECO:0000256" key="6">
    <source>
        <dbReference type="ARBA" id="ARBA00022827"/>
    </source>
</evidence>
<dbReference type="SUPFAM" id="SSF46689">
    <property type="entry name" value="Homeodomain-like"/>
    <property type="match status" value="1"/>
</dbReference>
<dbReference type="PROSITE" id="PS50934">
    <property type="entry name" value="SWIRM"/>
    <property type="match status" value="1"/>
</dbReference>
<keyword evidence="4" id="KW-0479">Metal-binding</keyword>
<dbReference type="InterPro" id="IPR011124">
    <property type="entry name" value="Znf_CW"/>
</dbReference>
<dbReference type="InterPro" id="IPR002937">
    <property type="entry name" value="Amino_oxidase"/>
</dbReference>
<feature type="domain" description="CW-type" evidence="10">
    <location>
        <begin position="112"/>
        <end position="158"/>
    </location>
</feature>